<evidence type="ECO:0000256" key="8">
    <source>
        <dbReference type="ARBA" id="ARBA00022989"/>
    </source>
</evidence>
<dbReference type="GO" id="GO:0005886">
    <property type="term" value="C:plasma membrane"/>
    <property type="evidence" value="ECO:0007669"/>
    <property type="project" value="UniProtKB-SubCell"/>
</dbReference>
<dbReference type="STRING" id="869212.Turpa_2653"/>
<evidence type="ECO:0000256" key="9">
    <source>
        <dbReference type="ARBA" id="ARBA00023136"/>
    </source>
</evidence>
<keyword evidence="4 10" id="KW-1003">Cell membrane</keyword>
<dbReference type="InterPro" id="IPR005503">
    <property type="entry name" value="FliL"/>
</dbReference>
<comment type="function">
    <text evidence="1 10">Controls the rotational direction of flagella during chemotaxis.</text>
</comment>
<comment type="subcellular location">
    <subcellularLocation>
        <location evidence="2">Cell membrane</location>
        <topology evidence="2">Single-pass membrane protein</topology>
    </subcellularLocation>
</comment>
<organism evidence="11 12">
    <name type="scientific">Turneriella parva (strain ATCC BAA-1111 / DSM 21527 / NCTC 11395 / H)</name>
    <name type="common">Leptospira parva</name>
    <dbReference type="NCBI Taxonomy" id="869212"/>
    <lineage>
        <taxon>Bacteria</taxon>
        <taxon>Pseudomonadati</taxon>
        <taxon>Spirochaetota</taxon>
        <taxon>Spirochaetia</taxon>
        <taxon>Leptospirales</taxon>
        <taxon>Leptospiraceae</taxon>
        <taxon>Turneriella</taxon>
    </lineage>
</organism>
<proteinExistence type="inferred from homology"/>
<comment type="similarity">
    <text evidence="3 10">Belongs to the FliL family.</text>
</comment>
<evidence type="ECO:0000256" key="6">
    <source>
        <dbReference type="ARBA" id="ARBA00022692"/>
    </source>
</evidence>
<dbReference type="GO" id="GO:0009425">
    <property type="term" value="C:bacterial-type flagellum basal body"/>
    <property type="evidence" value="ECO:0007669"/>
    <property type="project" value="InterPro"/>
</dbReference>
<accession>I4B7N6</accession>
<evidence type="ECO:0000256" key="3">
    <source>
        <dbReference type="ARBA" id="ARBA00008281"/>
    </source>
</evidence>
<evidence type="ECO:0000256" key="7">
    <source>
        <dbReference type="ARBA" id="ARBA00022779"/>
    </source>
</evidence>
<evidence type="ECO:0000256" key="2">
    <source>
        <dbReference type="ARBA" id="ARBA00004162"/>
    </source>
</evidence>
<dbReference type="RefSeq" id="WP_014803798.1">
    <property type="nucleotide sequence ID" value="NC_018020.1"/>
</dbReference>
<gene>
    <name evidence="11" type="ordered locus">Turpa_2653</name>
</gene>
<reference evidence="11 12" key="1">
    <citation type="submission" date="2012-06" db="EMBL/GenBank/DDBJ databases">
        <title>The complete chromosome of genome of Turneriella parva DSM 21527.</title>
        <authorList>
            <consortium name="US DOE Joint Genome Institute (JGI-PGF)"/>
            <person name="Lucas S."/>
            <person name="Han J."/>
            <person name="Lapidus A."/>
            <person name="Bruce D."/>
            <person name="Goodwin L."/>
            <person name="Pitluck S."/>
            <person name="Peters L."/>
            <person name="Kyrpides N."/>
            <person name="Mavromatis K."/>
            <person name="Ivanova N."/>
            <person name="Mikhailova N."/>
            <person name="Chertkov O."/>
            <person name="Detter J.C."/>
            <person name="Tapia R."/>
            <person name="Han C."/>
            <person name="Land M."/>
            <person name="Hauser L."/>
            <person name="Markowitz V."/>
            <person name="Cheng J.-F."/>
            <person name="Hugenholtz P."/>
            <person name="Woyke T."/>
            <person name="Wu D."/>
            <person name="Gronow S."/>
            <person name="Wellnitz S."/>
            <person name="Brambilla E."/>
            <person name="Klenk H.-P."/>
            <person name="Eisen J.A."/>
        </authorList>
    </citation>
    <scope>NUCLEOTIDE SEQUENCE [LARGE SCALE GENOMIC DNA]</scope>
    <source>
        <strain evidence="12">ATCC BAA-1111 / DSM 21527 / NCTC 11395 / H</strain>
    </source>
</reference>
<keyword evidence="6 10" id="KW-0812">Transmembrane</keyword>
<evidence type="ECO:0000256" key="5">
    <source>
        <dbReference type="ARBA" id="ARBA00022500"/>
    </source>
</evidence>
<keyword evidence="8 10" id="KW-1133">Transmembrane helix</keyword>
<keyword evidence="7 10" id="KW-0283">Flagellar rotation</keyword>
<protein>
    <recommendedName>
        <fullName evidence="10">Flagellar protein FliL</fullName>
    </recommendedName>
</protein>
<feature type="transmembrane region" description="Helical" evidence="10">
    <location>
        <begin position="31"/>
        <end position="53"/>
    </location>
</feature>
<dbReference type="OrthoDB" id="9812383at2"/>
<evidence type="ECO:0000256" key="4">
    <source>
        <dbReference type="ARBA" id="ARBA00022475"/>
    </source>
</evidence>
<dbReference type="GO" id="GO:0006935">
    <property type="term" value="P:chemotaxis"/>
    <property type="evidence" value="ECO:0007669"/>
    <property type="project" value="UniProtKB-KW"/>
</dbReference>
<keyword evidence="12" id="KW-1185">Reference proteome</keyword>
<keyword evidence="9 10" id="KW-0472">Membrane</keyword>
<dbReference type="Pfam" id="PF03748">
    <property type="entry name" value="FliL"/>
    <property type="match status" value="1"/>
</dbReference>
<keyword evidence="11" id="KW-0282">Flagellum</keyword>
<keyword evidence="11" id="KW-0966">Cell projection</keyword>
<dbReference type="GO" id="GO:0071978">
    <property type="term" value="P:bacterial-type flagellum-dependent swarming motility"/>
    <property type="evidence" value="ECO:0007669"/>
    <property type="project" value="TreeGrafter"/>
</dbReference>
<dbReference type="Proteomes" id="UP000006048">
    <property type="component" value="Chromosome"/>
</dbReference>
<dbReference type="PANTHER" id="PTHR35091:SF2">
    <property type="entry name" value="FLAGELLAR PROTEIN FLIL"/>
    <property type="match status" value="1"/>
</dbReference>
<evidence type="ECO:0000256" key="10">
    <source>
        <dbReference type="RuleBase" id="RU364125"/>
    </source>
</evidence>
<dbReference type="KEGG" id="tpx:Turpa_2653"/>
<dbReference type="PANTHER" id="PTHR35091">
    <property type="entry name" value="FLAGELLAR PROTEIN FLIL"/>
    <property type="match status" value="1"/>
</dbReference>
<evidence type="ECO:0000313" key="12">
    <source>
        <dbReference type="Proteomes" id="UP000006048"/>
    </source>
</evidence>
<keyword evidence="11" id="KW-0969">Cilium</keyword>
<keyword evidence="5 10" id="KW-0145">Chemotaxis</keyword>
<evidence type="ECO:0000256" key="1">
    <source>
        <dbReference type="ARBA" id="ARBA00002254"/>
    </source>
</evidence>
<evidence type="ECO:0000313" key="11">
    <source>
        <dbReference type="EMBL" id="AFM13293.1"/>
    </source>
</evidence>
<dbReference type="HOGENOM" id="CLU_129354_0_0_12"/>
<name>I4B7N6_TURPD</name>
<dbReference type="AlphaFoldDB" id="I4B7N6"/>
<sequence length="178" mass="19701">MADAEDLDQDDGGEDSVAAPISSGRSRIVTILIWVVAGLIALALMFVISVMVAKYYKNADFQETESITIAPPSAPPAIFKIQHEFRVNTADTDEAHYAQATITLGYEGELNKMLDAELAKRLPQMIHIINIILGGKRKDELFTPLQKLNLGEEIKNQINMILRDGKISEVMFEQLVVS</sequence>
<dbReference type="EMBL" id="CP002959">
    <property type="protein sequence ID" value="AFM13293.1"/>
    <property type="molecule type" value="Genomic_DNA"/>
</dbReference>